<evidence type="ECO:0000256" key="1">
    <source>
        <dbReference type="SAM" id="MobiDB-lite"/>
    </source>
</evidence>
<name>A0A2K1IG66_PHYPA</name>
<gene>
    <name evidence="3" type="ORF">PHYPA_028864</name>
</gene>
<evidence type="ECO:0000256" key="2">
    <source>
        <dbReference type="SAM" id="Phobius"/>
    </source>
</evidence>
<dbReference type="EnsemblPlants" id="Pp3c24_9790V3.1">
    <property type="protein sequence ID" value="Pp3c24_9790V3.1"/>
    <property type="gene ID" value="Pp3c24_9790"/>
</dbReference>
<keyword evidence="5" id="KW-1185">Reference proteome</keyword>
<accession>A0A2K1IG66</accession>
<reference evidence="3 5" key="1">
    <citation type="journal article" date="2008" name="Science">
        <title>The Physcomitrella genome reveals evolutionary insights into the conquest of land by plants.</title>
        <authorList>
            <person name="Rensing S."/>
            <person name="Lang D."/>
            <person name="Zimmer A."/>
            <person name="Terry A."/>
            <person name="Salamov A."/>
            <person name="Shapiro H."/>
            <person name="Nishiyama T."/>
            <person name="Perroud P.-F."/>
            <person name="Lindquist E."/>
            <person name="Kamisugi Y."/>
            <person name="Tanahashi T."/>
            <person name="Sakakibara K."/>
            <person name="Fujita T."/>
            <person name="Oishi K."/>
            <person name="Shin-I T."/>
            <person name="Kuroki Y."/>
            <person name="Toyoda A."/>
            <person name="Suzuki Y."/>
            <person name="Hashimoto A."/>
            <person name="Yamaguchi K."/>
            <person name="Sugano A."/>
            <person name="Kohara Y."/>
            <person name="Fujiyama A."/>
            <person name="Anterola A."/>
            <person name="Aoki S."/>
            <person name="Ashton N."/>
            <person name="Barbazuk W.B."/>
            <person name="Barker E."/>
            <person name="Bennetzen J."/>
            <person name="Bezanilla M."/>
            <person name="Blankenship R."/>
            <person name="Cho S.H."/>
            <person name="Dutcher S."/>
            <person name="Estelle M."/>
            <person name="Fawcett J.A."/>
            <person name="Gundlach H."/>
            <person name="Hanada K."/>
            <person name="Heyl A."/>
            <person name="Hicks K.A."/>
            <person name="Hugh J."/>
            <person name="Lohr M."/>
            <person name="Mayer K."/>
            <person name="Melkozernov A."/>
            <person name="Murata T."/>
            <person name="Nelson D."/>
            <person name="Pils B."/>
            <person name="Prigge M."/>
            <person name="Reiss B."/>
            <person name="Renner T."/>
            <person name="Rombauts S."/>
            <person name="Rushton P."/>
            <person name="Sanderfoot A."/>
            <person name="Schween G."/>
            <person name="Shiu S.-H."/>
            <person name="Stueber K."/>
            <person name="Theodoulou F.L."/>
            <person name="Tu H."/>
            <person name="Van de Peer Y."/>
            <person name="Verrier P.J."/>
            <person name="Waters E."/>
            <person name="Wood A."/>
            <person name="Yang L."/>
            <person name="Cove D."/>
            <person name="Cuming A."/>
            <person name="Hasebe M."/>
            <person name="Lucas S."/>
            <person name="Mishler D.B."/>
            <person name="Reski R."/>
            <person name="Grigoriev I."/>
            <person name="Quatrano R.S."/>
            <person name="Boore J.L."/>
        </authorList>
    </citation>
    <scope>NUCLEOTIDE SEQUENCE [LARGE SCALE GENOMIC DNA]</scope>
    <source>
        <strain evidence="4 5">cv. Gransden 2004</strain>
    </source>
</reference>
<dbReference type="EnsemblPlants" id="Pp3c24_9790V3.2">
    <property type="protein sequence ID" value="Pp3c24_9790V3.2"/>
    <property type="gene ID" value="Pp3c24_9790"/>
</dbReference>
<feature type="compositionally biased region" description="Basic residues" evidence="1">
    <location>
        <begin position="78"/>
        <end position="89"/>
    </location>
</feature>
<evidence type="ECO:0000313" key="5">
    <source>
        <dbReference type="Proteomes" id="UP000006727"/>
    </source>
</evidence>
<keyword evidence="2" id="KW-1133">Transmembrane helix</keyword>
<dbReference type="Gramene" id="Pp3c24_9790V3.2">
    <property type="protein sequence ID" value="Pp3c24_9790V3.2"/>
    <property type="gene ID" value="Pp3c24_9790"/>
</dbReference>
<dbReference type="EMBL" id="ABEU02000024">
    <property type="protein sequence ID" value="PNR28272.1"/>
    <property type="molecule type" value="Genomic_DNA"/>
</dbReference>
<dbReference type="STRING" id="3218.A0A2K1IG66"/>
<keyword evidence="2" id="KW-0472">Membrane</keyword>
<dbReference type="Proteomes" id="UP000006727">
    <property type="component" value="Chromosome 24"/>
</dbReference>
<feature type="transmembrane region" description="Helical" evidence="2">
    <location>
        <begin position="23"/>
        <end position="43"/>
    </location>
</feature>
<dbReference type="PaxDb" id="3218-PP1S196_84V6.1"/>
<dbReference type="AlphaFoldDB" id="A0A2K1IG66"/>
<feature type="region of interest" description="Disordered" evidence="1">
    <location>
        <begin position="72"/>
        <end position="112"/>
    </location>
</feature>
<keyword evidence="2" id="KW-0812">Transmembrane</keyword>
<reference evidence="3 5" key="2">
    <citation type="journal article" date="2018" name="Plant J.">
        <title>The Physcomitrella patens chromosome-scale assembly reveals moss genome structure and evolution.</title>
        <authorList>
            <person name="Lang D."/>
            <person name="Ullrich K.K."/>
            <person name="Murat F."/>
            <person name="Fuchs J."/>
            <person name="Jenkins J."/>
            <person name="Haas F.B."/>
            <person name="Piednoel M."/>
            <person name="Gundlach H."/>
            <person name="Van Bel M."/>
            <person name="Meyberg R."/>
            <person name="Vives C."/>
            <person name="Morata J."/>
            <person name="Symeonidi A."/>
            <person name="Hiss M."/>
            <person name="Muchero W."/>
            <person name="Kamisugi Y."/>
            <person name="Saleh O."/>
            <person name="Blanc G."/>
            <person name="Decker E.L."/>
            <person name="van Gessel N."/>
            <person name="Grimwood J."/>
            <person name="Hayes R.D."/>
            <person name="Graham S.W."/>
            <person name="Gunter L.E."/>
            <person name="McDaniel S.F."/>
            <person name="Hoernstein S.N.W."/>
            <person name="Larsson A."/>
            <person name="Li F.W."/>
            <person name="Perroud P.F."/>
            <person name="Phillips J."/>
            <person name="Ranjan P."/>
            <person name="Rokshar D.S."/>
            <person name="Rothfels C.J."/>
            <person name="Schneider L."/>
            <person name="Shu S."/>
            <person name="Stevenson D.W."/>
            <person name="Thummler F."/>
            <person name="Tillich M."/>
            <person name="Villarreal Aguilar J.C."/>
            <person name="Widiez T."/>
            <person name="Wong G.K."/>
            <person name="Wymore A."/>
            <person name="Zhang Y."/>
            <person name="Zimmer A.D."/>
            <person name="Quatrano R.S."/>
            <person name="Mayer K.F.X."/>
            <person name="Goodstein D."/>
            <person name="Casacuberta J.M."/>
            <person name="Vandepoele K."/>
            <person name="Reski R."/>
            <person name="Cuming A.C."/>
            <person name="Tuskan G.A."/>
            <person name="Maumus F."/>
            <person name="Salse J."/>
            <person name="Schmutz J."/>
            <person name="Rensing S.A."/>
        </authorList>
    </citation>
    <scope>NUCLEOTIDE SEQUENCE [LARGE SCALE GENOMIC DNA]</scope>
    <source>
        <strain evidence="4 5">cv. Gransden 2004</strain>
    </source>
</reference>
<dbReference type="InParanoid" id="A0A2K1IG66"/>
<dbReference type="Gramene" id="Pp3c24_9790V3.1">
    <property type="protein sequence ID" value="Pp3c24_9790V3.1"/>
    <property type="gene ID" value="Pp3c24_9790"/>
</dbReference>
<sequence>MRAFASSINCSLSSWRISWSNNLFRSLCLSLAWASLSTTLVLIKQRHIRIGKKIVDDQTAKKHIDFALCSPFGGGKPGRVKRKNTKSPSKKASGGDDEQAMKILSPRNSSYW</sequence>
<protein>
    <recommendedName>
        <fullName evidence="6">RNA-binding S4 domain-containing protein</fullName>
    </recommendedName>
</protein>
<evidence type="ECO:0008006" key="6">
    <source>
        <dbReference type="Google" id="ProtNLM"/>
    </source>
</evidence>
<reference evidence="4" key="3">
    <citation type="submission" date="2020-12" db="UniProtKB">
        <authorList>
            <consortium name="EnsemblPlants"/>
        </authorList>
    </citation>
    <scope>IDENTIFICATION</scope>
</reference>
<organism evidence="3">
    <name type="scientific">Physcomitrium patens</name>
    <name type="common">Spreading-leaved earth moss</name>
    <name type="synonym">Physcomitrella patens</name>
    <dbReference type="NCBI Taxonomy" id="3218"/>
    <lineage>
        <taxon>Eukaryota</taxon>
        <taxon>Viridiplantae</taxon>
        <taxon>Streptophyta</taxon>
        <taxon>Embryophyta</taxon>
        <taxon>Bryophyta</taxon>
        <taxon>Bryophytina</taxon>
        <taxon>Bryopsida</taxon>
        <taxon>Funariidae</taxon>
        <taxon>Funariales</taxon>
        <taxon>Funariaceae</taxon>
        <taxon>Physcomitrium</taxon>
    </lineage>
</organism>
<proteinExistence type="predicted"/>
<evidence type="ECO:0000313" key="4">
    <source>
        <dbReference type="EnsemblPlants" id="Pp3c24_9790V3.1"/>
    </source>
</evidence>
<evidence type="ECO:0000313" key="3">
    <source>
        <dbReference type="EMBL" id="PNR28272.1"/>
    </source>
</evidence>